<dbReference type="CDD" id="cd09769">
    <property type="entry name" value="Luminal_IRE1"/>
    <property type="match status" value="1"/>
</dbReference>
<gene>
    <name evidence="3" type="ORF">CAUJ_LOCUS7655</name>
</gene>
<comment type="caution">
    <text evidence="3">The sequence shown here is derived from an EMBL/GenBank/DDBJ whole genome shotgun (WGS) entry which is preliminary data.</text>
</comment>
<dbReference type="SMART" id="SM00564">
    <property type="entry name" value="PQQ"/>
    <property type="match status" value="4"/>
</dbReference>
<feature type="chain" id="PRO_5035911472" description="Pyrrolo-quinoline quinone repeat domain-containing protein" evidence="1">
    <location>
        <begin position="22"/>
        <end position="275"/>
    </location>
</feature>
<accession>A0A8S1H607</accession>
<dbReference type="InterPro" id="IPR002372">
    <property type="entry name" value="PQQ_rpt_dom"/>
</dbReference>
<dbReference type="InterPro" id="IPR018391">
    <property type="entry name" value="PQQ_b-propeller_rpt"/>
</dbReference>
<dbReference type="InterPro" id="IPR011047">
    <property type="entry name" value="Quinoprotein_ADH-like_sf"/>
</dbReference>
<feature type="signal peptide" evidence="1">
    <location>
        <begin position="1"/>
        <end position="21"/>
    </location>
</feature>
<dbReference type="InterPro" id="IPR015943">
    <property type="entry name" value="WD40/YVTN_repeat-like_dom_sf"/>
</dbReference>
<sequence length="275" mass="30779">MKWTTLYTTIVIAFLISFSSANDDFNSELHSTYEEEPGSISTVLVSTIDGHLRALDSKNGRILWTIREDAVLRSPSTVKQGFTYLPNPIDGSLYLLKDSSLKKLPFNIPQLVHASPCRGNDGVLYAGSKKDVWFGIDPLTGTKVETLSSSSADRICPANKGSAVFVGRTEYRVSMFDGSNRARTWNVTYNDYSAHLLPENSNYKLRHYVSTSSGNILAVDSVTAEIRWEQDLKEQIVAIYLLQNDGLHKLPFEVLGRETLENSIKISLIFLFEDQ</sequence>
<dbReference type="SUPFAM" id="SSF50998">
    <property type="entry name" value="Quinoprotein alcohol dehydrogenase-like"/>
    <property type="match status" value="1"/>
</dbReference>
<feature type="domain" description="Pyrrolo-quinoline quinone repeat" evidence="2">
    <location>
        <begin position="120"/>
        <end position="234"/>
    </location>
</feature>
<dbReference type="EMBL" id="CAJGYM010000023">
    <property type="protein sequence ID" value="CAD6191736.1"/>
    <property type="molecule type" value="Genomic_DNA"/>
</dbReference>
<dbReference type="AlphaFoldDB" id="A0A8S1H607"/>
<keyword evidence="1" id="KW-0732">Signal</keyword>
<keyword evidence="4" id="KW-1185">Reference proteome</keyword>
<evidence type="ECO:0000256" key="1">
    <source>
        <dbReference type="SAM" id="SignalP"/>
    </source>
</evidence>
<dbReference type="Pfam" id="PF13360">
    <property type="entry name" value="PQQ_2"/>
    <property type="match status" value="1"/>
</dbReference>
<dbReference type="Proteomes" id="UP000835052">
    <property type="component" value="Unassembled WGS sequence"/>
</dbReference>
<evidence type="ECO:0000313" key="4">
    <source>
        <dbReference type="Proteomes" id="UP000835052"/>
    </source>
</evidence>
<dbReference type="OrthoDB" id="63989at2759"/>
<protein>
    <recommendedName>
        <fullName evidence="2">Pyrrolo-quinoline quinone repeat domain-containing protein</fullName>
    </recommendedName>
</protein>
<name>A0A8S1H607_9PELO</name>
<reference evidence="3" key="1">
    <citation type="submission" date="2020-10" db="EMBL/GenBank/DDBJ databases">
        <authorList>
            <person name="Kikuchi T."/>
        </authorList>
    </citation>
    <scope>NUCLEOTIDE SEQUENCE</scope>
    <source>
        <strain evidence="3">NKZ352</strain>
    </source>
</reference>
<proteinExistence type="predicted"/>
<organism evidence="3 4">
    <name type="scientific">Caenorhabditis auriculariae</name>
    <dbReference type="NCBI Taxonomy" id="2777116"/>
    <lineage>
        <taxon>Eukaryota</taxon>
        <taxon>Metazoa</taxon>
        <taxon>Ecdysozoa</taxon>
        <taxon>Nematoda</taxon>
        <taxon>Chromadorea</taxon>
        <taxon>Rhabditida</taxon>
        <taxon>Rhabditina</taxon>
        <taxon>Rhabditomorpha</taxon>
        <taxon>Rhabditoidea</taxon>
        <taxon>Rhabditidae</taxon>
        <taxon>Peloderinae</taxon>
        <taxon>Caenorhabditis</taxon>
    </lineage>
</organism>
<evidence type="ECO:0000313" key="3">
    <source>
        <dbReference type="EMBL" id="CAD6191736.1"/>
    </source>
</evidence>
<evidence type="ECO:0000259" key="2">
    <source>
        <dbReference type="Pfam" id="PF13360"/>
    </source>
</evidence>
<dbReference type="Gene3D" id="2.130.10.10">
    <property type="entry name" value="YVTN repeat-like/Quinoprotein amine dehydrogenase"/>
    <property type="match status" value="1"/>
</dbReference>